<organism evidence="1 2">
    <name type="scientific">Pluteus cervinus</name>
    <dbReference type="NCBI Taxonomy" id="181527"/>
    <lineage>
        <taxon>Eukaryota</taxon>
        <taxon>Fungi</taxon>
        <taxon>Dikarya</taxon>
        <taxon>Basidiomycota</taxon>
        <taxon>Agaricomycotina</taxon>
        <taxon>Agaricomycetes</taxon>
        <taxon>Agaricomycetidae</taxon>
        <taxon>Agaricales</taxon>
        <taxon>Pluteineae</taxon>
        <taxon>Pluteaceae</taxon>
        <taxon>Pluteus</taxon>
    </lineage>
</organism>
<sequence>MDPECGDERCLGCRRTTVTASELGIRDIEDAAYKVQLQPNIKTLMELAKSWNRWKHRGGVPPESEMAMLCLYSLHLLGSTLVNNVDEAARHEQDFVDIWPVILKWIMIVFSSRLRGRGHDSPSLTLFEEEAANTIARALFVLALIPALRYVMAATPGLLEVAASLWLLEGITEPHGPVAIASTLINCFLDNLEDATPILTRLMNAAGGDPDIVLRIACSRIQQRLTLEIPRIEAERILDNLMILASSASAKPKGYRMRQACVQVDVIPTCIAALKWTAAMIKAKGPHSFLSRMIYPAFSCIHDCLEIGSGYSEVLQAVRCGLIQVFMECRAEFSSWSSDQRNNIFEIFRSIIPRYLVYRPVTKATYPVLSRLVGDTSSCLTEDYPVYEVLVQLHKLALEYHSPIAKSRTARILCDNWKCSENRFKSDFFTCSACHFAWYCSRECQKADWRAGSCHKRICPTLRRAYLEHSPNAAFRDKRWIHGLCYYLVRSVMPNLPDIIKEKHPSASLSSLLVLINFQEVPVGCSILSKEEIAATMKEEPVEEDVLVFLLLALESAKWRKHHLLVVSTMDLGEDGRAWTMQQTFLDLRRWDEVH</sequence>
<evidence type="ECO:0000313" key="2">
    <source>
        <dbReference type="Proteomes" id="UP000308600"/>
    </source>
</evidence>
<keyword evidence="2" id="KW-1185">Reference proteome</keyword>
<dbReference type="Proteomes" id="UP000308600">
    <property type="component" value="Unassembled WGS sequence"/>
</dbReference>
<protein>
    <submittedName>
        <fullName evidence="1">Uncharacterized protein</fullName>
    </submittedName>
</protein>
<dbReference type="EMBL" id="ML208268">
    <property type="protein sequence ID" value="TFK74511.1"/>
    <property type="molecule type" value="Genomic_DNA"/>
</dbReference>
<reference evidence="1 2" key="1">
    <citation type="journal article" date="2019" name="Nat. Ecol. Evol.">
        <title>Megaphylogeny resolves global patterns of mushroom evolution.</title>
        <authorList>
            <person name="Varga T."/>
            <person name="Krizsan K."/>
            <person name="Foldi C."/>
            <person name="Dima B."/>
            <person name="Sanchez-Garcia M."/>
            <person name="Sanchez-Ramirez S."/>
            <person name="Szollosi G.J."/>
            <person name="Szarkandi J.G."/>
            <person name="Papp V."/>
            <person name="Albert L."/>
            <person name="Andreopoulos W."/>
            <person name="Angelini C."/>
            <person name="Antonin V."/>
            <person name="Barry K.W."/>
            <person name="Bougher N.L."/>
            <person name="Buchanan P."/>
            <person name="Buyck B."/>
            <person name="Bense V."/>
            <person name="Catcheside P."/>
            <person name="Chovatia M."/>
            <person name="Cooper J."/>
            <person name="Damon W."/>
            <person name="Desjardin D."/>
            <person name="Finy P."/>
            <person name="Geml J."/>
            <person name="Haridas S."/>
            <person name="Hughes K."/>
            <person name="Justo A."/>
            <person name="Karasinski D."/>
            <person name="Kautmanova I."/>
            <person name="Kiss B."/>
            <person name="Kocsube S."/>
            <person name="Kotiranta H."/>
            <person name="LaButti K.M."/>
            <person name="Lechner B.E."/>
            <person name="Liimatainen K."/>
            <person name="Lipzen A."/>
            <person name="Lukacs Z."/>
            <person name="Mihaltcheva S."/>
            <person name="Morgado L.N."/>
            <person name="Niskanen T."/>
            <person name="Noordeloos M.E."/>
            <person name="Ohm R.A."/>
            <person name="Ortiz-Santana B."/>
            <person name="Ovrebo C."/>
            <person name="Racz N."/>
            <person name="Riley R."/>
            <person name="Savchenko A."/>
            <person name="Shiryaev A."/>
            <person name="Soop K."/>
            <person name="Spirin V."/>
            <person name="Szebenyi C."/>
            <person name="Tomsovsky M."/>
            <person name="Tulloss R.E."/>
            <person name="Uehling J."/>
            <person name="Grigoriev I.V."/>
            <person name="Vagvolgyi C."/>
            <person name="Papp T."/>
            <person name="Martin F.M."/>
            <person name="Miettinen O."/>
            <person name="Hibbett D.S."/>
            <person name="Nagy L.G."/>
        </authorList>
    </citation>
    <scope>NUCLEOTIDE SEQUENCE [LARGE SCALE GENOMIC DNA]</scope>
    <source>
        <strain evidence="1 2">NL-1719</strain>
    </source>
</reference>
<accession>A0ACD3B9J7</accession>
<proteinExistence type="predicted"/>
<gene>
    <name evidence="1" type="ORF">BDN72DRAFT_833504</name>
</gene>
<evidence type="ECO:0000313" key="1">
    <source>
        <dbReference type="EMBL" id="TFK74511.1"/>
    </source>
</evidence>
<name>A0ACD3B9J7_9AGAR</name>